<sequence>MDCEVAVQRMQTIISRTFGKLKLAVCLSAILKYKNLPRILTPAEMSTVQKTCEFYSSFSEDADNSNFEDFNSFTYNPQLTIVIEILHNYPEVHELAEKLLKDVPASSKSLIYSLELFSNIMEKRMRTTPTEHRQHELKLRNAFKSAKKSEEDIVALQEMLEEQQSRHNEIIRELNDSIARDESLMAKIKKRLDDERTNKVNESESQMVKSFSEMRAMQESLQSEINNCTERLKVIMQDNAQREKELRARRTKVESQFVALLGKYDTEIGARHQLMESLMAESEALRKEQEDIQSELNTQSVLYTKWKEEKELATMEAFKERLNDFVRNRAAKVIQKAWQTHNQRNVTRKKKKSKKK</sequence>
<keyword evidence="9" id="KW-0966">Cell projection</keyword>
<dbReference type="Proteomes" id="UP000694920">
    <property type="component" value="Unplaced"/>
</dbReference>
<evidence type="ECO:0000256" key="8">
    <source>
        <dbReference type="ARBA" id="ARBA00023212"/>
    </source>
</evidence>
<evidence type="ECO:0000256" key="7">
    <source>
        <dbReference type="ARBA" id="ARBA00023069"/>
    </source>
</evidence>
<dbReference type="KEGG" id="ccin:107268249"/>
<dbReference type="InterPro" id="IPR042815">
    <property type="entry name" value="DRC10"/>
</dbReference>
<comment type="subcellular location">
    <subcellularLocation>
        <location evidence="2">Cytoplasm</location>
        <location evidence="2">Cytoskeleton</location>
        <location evidence="2">Flagellum axoneme</location>
    </subcellularLocation>
</comment>
<gene>
    <name evidence="12" type="primary">LOC107268249</name>
</gene>
<name>A0AAJ7RI32_CEPCN</name>
<proteinExistence type="inferred from homology"/>
<comment type="function">
    <text evidence="1">Component of the nexin-dynein regulatory complex (N-DRC), a key regulator of ciliary/flagellar motility which maintains the alignment and integrity of the distal axoneme and regulates microtubule sliding in motile axonemes.</text>
</comment>
<accession>A0AAJ7RI32</accession>
<evidence type="ECO:0000313" key="12">
    <source>
        <dbReference type="RefSeq" id="XP_024941336.1"/>
    </source>
</evidence>
<evidence type="ECO:0000256" key="6">
    <source>
        <dbReference type="ARBA" id="ARBA00022846"/>
    </source>
</evidence>
<evidence type="ECO:0000256" key="2">
    <source>
        <dbReference type="ARBA" id="ARBA00004611"/>
    </source>
</evidence>
<organism evidence="11 12">
    <name type="scientific">Cephus cinctus</name>
    <name type="common">Wheat stem sawfly</name>
    <dbReference type="NCBI Taxonomy" id="211228"/>
    <lineage>
        <taxon>Eukaryota</taxon>
        <taxon>Metazoa</taxon>
        <taxon>Ecdysozoa</taxon>
        <taxon>Arthropoda</taxon>
        <taxon>Hexapoda</taxon>
        <taxon>Insecta</taxon>
        <taxon>Pterygota</taxon>
        <taxon>Neoptera</taxon>
        <taxon>Endopterygota</taxon>
        <taxon>Hymenoptera</taxon>
        <taxon>Cephoidea</taxon>
        <taxon>Cephidae</taxon>
        <taxon>Cephus</taxon>
    </lineage>
</organism>
<dbReference type="AlphaFoldDB" id="A0AAJ7RI32"/>
<keyword evidence="10" id="KW-0175">Coiled coil</keyword>
<feature type="coiled-coil region" evidence="10">
    <location>
        <begin position="146"/>
        <end position="191"/>
    </location>
</feature>
<evidence type="ECO:0000256" key="1">
    <source>
        <dbReference type="ARBA" id="ARBA00003029"/>
    </source>
</evidence>
<keyword evidence="11" id="KW-1185">Reference proteome</keyword>
<evidence type="ECO:0000256" key="3">
    <source>
        <dbReference type="ARBA" id="ARBA00009071"/>
    </source>
</evidence>
<dbReference type="PANTHER" id="PTHR31598:SF1">
    <property type="entry name" value="DYNEIN REGULATORY COMPLEX PROTEIN 10"/>
    <property type="match status" value="1"/>
</dbReference>
<evidence type="ECO:0000256" key="4">
    <source>
        <dbReference type="ARBA" id="ARBA00021752"/>
    </source>
</evidence>
<dbReference type="RefSeq" id="XP_024941336.1">
    <property type="nucleotide sequence ID" value="XM_025085568.1"/>
</dbReference>
<keyword evidence="7" id="KW-0969">Cilium</keyword>
<keyword evidence="6" id="KW-0282">Flagellum</keyword>
<evidence type="ECO:0000256" key="9">
    <source>
        <dbReference type="ARBA" id="ARBA00023273"/>
    </source>
</evidence>
<keyword evidence="5" id="KW-0963">Cytoplasm</keyword>
<reference evidence="12" key="1">
    <citation type="submission" date="2025-08" db="UniProtKB">
        <authorList>
            <consortium name="RefSeq"/>
        </authorList>
    </citation>
    <scope>IDENTIFICATION</scope>
</reference>
<dbReference type="GeneID" id="107268249"/>
<dbReference type="PANTHER" id="PTHR31598">
    <property type="entry name" value="IQ DOMAIN-CONTAINING PROTEIN D"/>
    <property type="match status" value="1"/>
</dbReference>
<evidence type="ECO:0000313" key="11">
    <source>
        <dbReference type="Proteomes" id="UP000694920"/>
    </source>
</evidence>
<protein>
    <recommendedName>
        <fullName evidence="4">Dynein regulatory complex protein 10</fullName>
    </recommendedName>
</protein>
<comment type="similarity">
    <text evidence="3">Belongs to the DRC10 family.</text>
</comment>
<keyword evidence="8" id="KW-0206">Cytoskeleton</keyword>
<evidence type="ECO:0000256" key="10">
    <source>
        <dbReference type="SAM" id="Coils"/>
    </source>
</evidence>
<evidence type="ECO:0000256" key="5">
    <source>
        <dbReference type="ARBA" id="ARBA00022490"/>
    </source>
</evidence>